<organism evidence="3 4">
    <name type="scientific">Dactylonectria estremocensis</name>
    <dbReference type="NCBI Taxonomy" id="1079267"/>
    <lineage>
        <taxon>Eukaryota</taxon>
        <taxon>Fungi</taxon>
        <taxon>Dikarya</taxon>
        <taxon>Ascomycota</taxon>
        <taxon>Pezizomycotina</taxon>
        <taxon>Sordariomycetes</taxon>
        <taxon>Hypocreomycetidae</taxon>
        <taxon>Hypocreales</taxon>
        <taxon>Nectriaceae</taxon>
        <taxon>Dactylonectria</taxon>
    </lineage>
</organism>
<evidence type="ECO:0000313" key="4">
    <source>
        <dbReference type="Proteomes" id="UP000717696"/>
    </source>
</evidence>
<dbReference type="Gene3D" id="3.90.79.10">
    <property type="entry name" value="Nucleoside Triphosphate Pyrophosphohydrolase"/>
    <property type="match status" value="1"/>
</dbReference>
<feature type="region of interest" description="Disordered" evidence="1">
    <location>
        <begin position="35"/>
        <end position="61"/>
    </location>
</feature>
<dbReference type="SUPFAM" id="SSF55811">
    <property type="entry name" value="Nudix"/>
    <property type="match status" value="1"/>
</dbReference>
<reference evidence="3" key="1">
    <citation type="journal article" date="2021" name="Nat. Commun.">
        <title>Genetic determinants of endophytism in the Arabidopsis root mycobiome.</title>
        <authorList>
            <person name="Mesny F."/>
            <person name="Miyauchi S."/>
            <person name="Thiergart T."/>
            <person name="Pickel B."/>
            <person name="Atanasova L."/>
            <person name="Karlsson M."/>
            <person name="Huettel B."/>
            <person name="Barry K.W."/>
            <person name="Haridas S."/>
            <person name="Chen C."/>
            <person name="Bauer D."/>
            <person name="Andreopoulos W."/>
            <person name="Pangilinan J."/>
            <person name="LaButti K."/>
            <person name="Riley R."/>
            <person name="Lipzen A."/>
            <person name="Clum A."/>
            <person name="Drula E."/>
            <person name="Henrissat B."/>
            <person name="Kohler A."/>
            <person name="Grigoriev I.V."/>
            <person name="Martin F.M."/>
            <person name="Hacquard S."/>
        </authorList>
    </citation>
    <scope>NUCLEOTIDE SEQUENCE</scope>
    <source>
        <strain evidence="3">MPI-CAGE-AT-0021</strain>
    </source>
</reference>
<evidence type="ECO:0000259" key="2">
    <source>
        <dbReference type="PROSITE" id="PS51462"/>
    </source>
</evidence>
<evidence type="ECO:0000313" key="3">
    <source>
        <dbReference type="EMBL" id="KAH7131624.1"/>
    </source>
</evidence>
<dbReference type="Proteomes" id="UP000717696">
    <property type="component" value="Unassembled WGS sequence"/>
</dbReference>
<keyword evidence="4" id="KW-1185">Reference proteome</keyword>
<dbReference type="InterPro" id="IPR000086">
    <property type="entry name" value="NUDIX_hydrolase_dom"/>
</dbReference>
<dbReference type="EMBL" id="JAGMUU010000019">
    <property type="protein sequence ID" value="KAH7131624.1"/>
    <property type="molecule type" value="Genomic_DNA"/>
</dbReference>
<dbReference type="InterPro" id="IPR015797">
    <property type="entry name" value="NUDIX_hydrolase-like_dom_sf"/>
</dbReference>
<name>A0A9P9E6N6_9HYPO</name>
<feature type="domain" description="Nudix hydrolase" evidence="2">
    <location>
        <begin position="90"/>
        <end position="231"/>
    </location>
</feature>
<dbReference type="OrthoDB" id="5211489at2759"/>
<evidence type="ECO:0000256" key="1">
    <source>
        <dbReference type="SAM" id="MobiDB-lite"/>
    </source>
</evidence>
<comment type="caution">
    <text evidence="3">The sequence shown here is derived from an EMBL/GenBank/DDBJ whole genome shotgun (WGS) entry which is preliminary data.</text>
</comment>
<proteinExistence type="predicted"/>
<dbReference type="Pfam" id="PF00293">
    <property type="entry name" value="NUDIX"/>
    <property type="match status" value="1"/>
</dbReference>
<sequence>MSSGITDEAAIEGHDLIHNAEVEEQKLHGSHALTNEDLEPASESDLGKAPPSGAKKESAMDKTITMTSAWVHANNLKKRLELTREELGINLVYGIGVAIYRGDPDKDRGEDVEIYIAKRKTPGAEWTLPASDMKPNEKMREAINRVALKEMGHEVDQIKVEIREIGFTSQTGNMGTLFHFAATIKDESQPRIRMEIDHSEWRWVRADQIYDGSLTSRMQSNLIACFARIKGTVAR</sequence>
<accession>A0A9P9E6N6</accession>
<dbReference type="AlphaFoldDB" id="A0A9P9E6N6"/>
<gene>
    <name evidence="3" type="ORF">B0J13DRAFT_678687</name>
</gene>
<dbReference type="PROSITE" id="PS51462">
    <property type="entry name" value="NUDIX"/>
    <property type="match status" value="1"/>
</dbReference>
<protein>
    <recommendedName>
        <fullName evidence="2">Nudix hydrolase domain-containing protein</fullName>
    </recommendedName>
</protein>